<dbReference type="AlphaFoldDB" id="A0AAW7ZA12"/>
<keyword evidence="2" id="KW-1185">Reference proteome</keyword>
<reference evidence="1" key="1">
    <citation type="journal article" date="2023" name="J. Hazard. Mater.">
        <title>Anaerobic biodegradation of pyrene and benzo[a]pyrene by a new sulfate-reducing Desulforamulus aquiferis strain DSA.</title>
        <authorList>
            <person name="Zhang Z."/>
            <person name="Sun J."/>
            <person name="Gong X."/>
            <person name="Wang C."/>
            <person name="Wang H."/>
        </authorList>
    </citation>
    <scope>NUCLEOTIDE SEQUENCE</scope>
    <source>
        <strain evidence="1">DSA</strain>
    </source>
</reference>
<proteinExistence type="predicted"/>
<dbReference type="RefSeq" id="WP_304540950.1">
    <property type="nucleotide sequence ID" value="NZ_JARPTC010000003.1"/>
</dbReference>
<evidence type="ECO:0000313" key="1">
    <source>
        <dbReference type="EMBL" id="MDO7786114.1"/>
    </source>
</evidence>
<dbReference type="EMBL" id="JARPTC010000003">
    <property type="protein sequence ID" value="MDO7786114.1"/>
    <property type="molecule type" value="Genomic_DNA"/>
</dbReference>
<sequence length="92" mass="10892">MSVKVWEKYSNDGMEFDNEEEREMATRFNKSFLRLLEITPKADRKALFDMLRAADDLYRRYGIKCYEMGIDSGLNIAIEKITKDKPIRVFSK</sequence>
<dbReference type="Proteomes" id="UP001172911">
    <property type="component" value="Unassembled WGS sequence"/>
</dbReference>
<gene>
    <name evidence="1" type="ORF">P6N53_02620</name>
</gene>
<name>A0AAW7ZA12_9FIRM</name>
<protein>
    <submittedName>
        <fullName evidence="1">Uncharacterized protein</fullName>
    </submittedName>
</protein>
<evidence type="ECO:0000313" key="2">
    <source>
        <dbReference type="Proteomes" id="UP001172911"/>
    </source>
</evidence>
<comment type="caution">
    <text evidence="1">The sequence shown here is derived from an EMBL/GenBank/DDBJ whole genome shotgun (WGS) entry which is preliminary data.</text>
</comment>
<reference evidence="1" key="2">
    <citation type="submission" date="2023-03" db="EMBL/GenBank/DDBJ databases">
        <authorList>
            <person name="Zhang Z."/>
        </authorList>
    </citation>
    <scope>NUCLEOTIDE SEQUENCE</scope>
    <source>
        <strain evidence="1">DSA</strain>
    </source>
</reference>
<organism evidence="1 2">
    <name type="scientific">Desulforamulus aquiferis</name>
    <dbReference type="NCBI Taxonomy" id="1397668"/>
    <lineage>
        <taxon>Bacteria</taxon>
        <taxon>Bacillati</taxon>
        <taxon>Bacillota</taxon>
        <taxon>Clostridia</taxon>
        <taxon>Eubacteriales</taxon>
        <taxon>Peptococcaceae</taxon>
        <taxon>Desulforamulus</taxon>
    </lineage>
</organism>
<accession>A0AAW7ZA12</accession>